<dbReference type="CDD" id="cd01949">
    <property type="entry name" value="GGDEF"/>
    <property type="match status" value="1"/>
</dbReference>
<evidence type="ECO:0000256" key="3">
    <source>
        <dbReference type="SAM" id="Phobius"/>
    </source>
</evidence>
<feature type="domain" description="GGDEF" evidence="4">
    <location>
        <begin position="247"/>
        <end position="378"/>
    </location>
</feature>
<dbReference type="EC" id="2.7.7.65" evidence="1"/>
<evidence type="ECO:0000313" key="6">
    <source>
        <dbReference type="Proteomes" id="UP000093111"/>
    </source>
</evidence>
<dbReference type="FunFam" id="3.30.70.270:FF:000001">
    <property type="entry name" value="Diguanylate cyclase domain protein"/>
    <property type="match status" value="1"/>
</dbReference>
<accession>A0A1C7P6P2</accession>
<keyword evidence="3" id="KW-0472">Membrane</keyword>
<keyword evidence="3" id="KW-1133">Transmembrane helix</keyword>
<dbReference type="PANTHER" id="PTHR45138">
    <property type="entry name" value="REGULATORY COMPONENTS OF SENSORY TRANSDUCTION SYSTEM"/>
    <property type="match status" value="1"/>
</dbReference>
<protein>
    <recommendedName>
        <fullName evidence="1">diguanylate cyclase</fullName>
        <ecNumber evidence="1">2.7.7.65</ecNumber>
    </recommendedName>
</protein>
<keyword evidence="6" id="KW-1185">Reference proteome</keyword>
<feature type="transmembrane region" description="Helical" evidence="3">
    <location>
        <begin position="6"/>
        <end position="25"/>
    </location>
</feature>
<evidence type="ECO:0000256" key="1">
    <source>
        <dbReference type="ARBA" id="ARBA00012528"/>
    </source>
</evidence>
<dbReference type="Gene3D" id="3.30.70.270">
    <property type="match status" value="1"/>
</dbReference>
<gene>
    <name evidence="5" type="ORF">ADU59_04125</name>
</gene>
<organism evidence="5 6">
    <name type="scientific">Pararhizobium polonicum</name>
    <dbReference type="NCBI Taxonomy" id="1612624"/>
    <lineage>
        <taxon>Bacteria</taxon>
        <taxon>Pseudomonadati</taxon>
        <taxon>Pseudomonadota</taxon>
        <taxon>Alphaproteobacteria</taxon>
        <taxon>Hyphomicrobiales</taxon>
        <taxon>Rhizobiaceae</taxon>
        <taxon>Rhizobium/Agrobacterium group</taxon>
        <taxon>Pararhizobium</taxon>
    </lineage>
</organism>
<dbReference type="PANTHER" id="PTHR45138:SF9">
    <property type="entry name" value="DIGUANYLATE CYCLASE DGCM-RELATED"/>
    <property type="match status" value="1"/>
</dbReference>
<dbReference type="SUPFAM" id="SSF55073">
    <property type="entry name" value="Nucleotide cyclase"/>
    <property type="match status" value="1"/>
</dbReference>
<name>A0A1C7P6P2_9HYPH</name>
<sequence>MNYYNVIGLLNTSMAAIFCIALLTIWRNNRALKYIRVLGLSYGIRSLCFGIFYFAFSLENPALRYSANIFLLFAIMLLSIGLSNRRLRQPRYGALLAIAAATLGPLYYYQFIEPNLLARVIILNSGLALLSLLMLWDVARTPRHSPVEQVLLGLLLVSCAGYLLRPLFLIASGAAGERFEDSYWLVVSISDALICAMTAVGVLAVIASDVMDEIKTEALIDTLSGLFNRRGFEPRALGALAKRTAGNPPAMILADLDHFKSINDLFGHSGGDLIIRRFSEVLKQKAPGDAITARLGGEEFAVMLPSNASASAYQLAEEIRTAFKQIAFDTVAGEAHPTASFGVAIAREDEGLPSLIERADHALYRAKGNGRDRVNLAE</sequence>
<feature type="transmembrane region" description="Helical" evidence="3">
    <location>
        <begin position="150"/>
        <end position="171"/>
    </location>
</feature>
<dbReference type="PROSITE" id="PS50887">
    <property type="entry name" value="GGDEF"/>
    <property type="match status" value="1"/>
</dbReference>
<evidence type="ECO:0000259" key="4">
    <source>
        <dbReference type="PROSITE" id="PS50887"/>
    </source>
</evidence>
<dbReference type="GO" id="GO:0043709">
    <property type="term" value="P:cell adhesion involved in single-species biofilm formation"/>
    <property type="evidence" value="ECO:0007669"/>
    <property type="project" value="TreeGrafter"/>
</dbReference>
<dbReference type="GO" id="GO:1902201">
    <property type="term" value="P:negative regulation of bacterial-type flagellum-dependent cell motility"/>
    <property type="evidence" value="ECO:0007669"/>
    <property type="project" value="TreeGrafter"/>
</dbReference>
<comment type="caution">
    <text evidence="5">The sequence shown here is derived from an EMBL/GenBank/DDBJ whole genome shotgun (WGS) entry which is preliminary data.</text>
</comment>
<feature type="transmembrane region" description="Helical" evidence="3">
    <location>
        <begin position="116"/>
        <end position="138"/>
    </location>
</feature>
<dbReference type="OrthoDB" id="9812260at2"/>
<feature type="transmembrane region" description="Helical" evidence="3">
    <location>
        <begin position="37"/>
        <end position="56"/>
    </location>
</feature>
<dbReference type="Proteomes" id="UP000093111">
    <property type="component" value="Unassembled WGS sequence"/>
</dbReference>
<dbReference type="STRING" id="1612624.ADU59_04125"/>
<dbReference type="SMART" id="SM00267">
    <property type="entry name" value="GGDEF"/>
    <property type="match status" value="1"/>
</dbReference>
<dbReference type="InterPro" id="IPR050469">
    <property type="entry name" value="Diguanylate_Cyclase"/>
</dbReference>
<reference evidence="5 6" key="1">
    <citation type="journal article" date="2016" name="Syst. Appl. Microbiol.">
        <title>Pararhizobium polonicum sp. nov. isolated from tumors on stone fruit rootstocks.</title>
        <authorList>
            <person name="Pulawska J."/>
            <person name="Kuzmanovic N."/>
            <person name="Willems A."/>
            <person name="Pothier J.F."/>
        </authorList>
    </citation>
    <scope>NUCLEOTIDE SEQUENCE [LARGE SCALE GENOMIC DNA]</scope>
    <source>
        <strain evidence="5 6">F5.1</strain>
    </source>
</reference>
<dbReference type="EMBL" id="LGLV01000004">
    <property type="protein sequence ID" value="OBZ96913.1"/>
    <property type="molecule type" value="Genomic_DNA"/>
</dbReference>
<evidence type="ECO:0000313" key="5">
    <source>
        <dbReference type="EMBL" id="OBZ96913.1"/>
    </source>
</evidence>
<dbReference type="RefSeq" id="WP_068951917.1">
    <property type="nucleotide sequence ID" value="NZ_LGLV01000004.1"/>
</dbReference>
<dbReference type="AlphaFoldDB" id="A0A1C7P6P2"/>
<dbReference type="GO" id="GO:0005886">
    <property type="term" value="C:plasma membrane"/>
    <property type="evidence" value="ECO:0007669"/>
    <property type="project" value="TreeGrafter"/>
</dbReference>
<dbReference type="InterPro" id="IPR029787">
    <property type="entry name" value="Nucleotide_cyclase"/>
</dbReference>
<keyword evidence="3" id="KW-0812">Transmembrane</keyword>
<dbReference type="NCBIfam" id="TIGR00254">
    <property type="entry name" value="GGDEF"/>
    <property type="match status" value="1"/>
</dbReference>
<dbReference type="GO" id="GO:0052621">
    <property type="term" value="F:diguanylate cyclase activity"/>
    <property type="evidence" value="ECO:0007669"/>
    <property type="project" value="UniProtKB-EC"/>
</dbReference>
<feature type="transmembrane region" description="Helical" evidence="3">
    <location>
        <begin position="92"/>
        <end position="110"/>
    </location>
</feature>
<dbReference type="InterPro" id="IPR043128">
    <property type="entry name" value="Rev_trsase/Diguanyl_cyclase"/>
</dbReference>
<dbReference type="Pfam" id="PF00990">
    <property type="entry name" value="GGDEF"/>
    <property type="match status" value="1"/>
</dbReference>
<comment type="catalytic activity">
    <reaction evidence="2">
        <text>2 GTP = 3',3'-c-di-GMP + 2 diphosphate</text>
        <dbReference type="Rhea" id="RHEA:24898"/>
        <dbReference type="ChEBI" id="CHEBI:33019"/>
        <dbReference type="ChEBI" id="CHEBI:37565"/>
        <dbReference type="ChEBI" id="CHEBI:58805"/>
        <dbReference type="EC" id="2.7.7.65"/>
    </reaction>
</comment>
<evidence type="ECO:0000256" key="2">
    <source>
        <dbReference type="ARBA" id="ARBA00034247"/>
    </source>
</evidence>
<feature type="transmembrane region" description="Helical" evidence="3">
    <location>
        <begin position="183"/>
        <end position="206"/>
    </location>
</feature>
<proteinExistence type="predicted"/>
<feature type="transmembrane region" description="Helical" evidence="3">
    <location>
        <begin position="62"/>
        <end position="80"/>
    </location>
</feature>
<dbReference type="InterPro" id="IPR000160">
    <property type="entry name" value="GGDEF_dom"/>
</dbReference>